<dbReference type="InterPro" id="IPR018649">
    <property type="entry name" value="SHOCT"/>
</dbReference>
<evidence type="ECO:0000313" key="3">
    <source>
        <dbReference type="EMBL" id="AUD06975.1"/>
    </source>
</evidence>
<dbReference type="AlphaFoldDB" id="A0A2K8ZAV0"/>
<keyword evidence="1" id="KW-0472">Membrane</keyword>
<reference evidence="3 4" key="1">
    <citation type="submission" date="2017-11" db="EMBL/GenBank/DDBJ databases">
        <title>Taxonomic description and genome sequences of Spirosoma HA7 sp. nov., isolated from pollen microhabitat of Corylus avellana.</title>
        <authorList>
            <person name="Ambika Manirajan B."/>
            <person name="Suarez C."/>
            <person name="Ratering S."/>
            <person name="Geissler-Plaum R."/>
            <person name="Cardinale M."/>
            <person name="Sylvia S."/>
        </authorList>
    </citation>
    <scope>NUCLEOTIDE SEQUENCE [LARGE SCALE GENOMIC DNA]</scope>
    <source>
        <strain evidence="3 4">HA7</strain>
    </source>
</reference>
<dbReference type="EMBL" id="CP025096">
    <property type="protein sequence ID" value="AUD06975.1"/>
    <property type="molecule type" value="Genomic_DNA"/>
</dbReference>
<evidence type="ECO:0000259" key="2">
    <source>
        <dbReference type="Pfam" id="PF09851"/>
    </source>
</evidence>
<keyword evidence="4" id="KW-1185">Reference proteome</keyword>
<gene>
    <name evidence="3" type="ORF">CWM47_37215</name>
</gene>
<sequence length="122" mass="13679">MEDFFGAVFGIAMVVALVWGTFYFGARVSKFTGKTYVFKDGSRITPQTYDKMSKQLDDRAKSVQDSVNSFTSAAKRQINNNSSSNKNLTSNKLNDLEKLSRLLQSGVISKDEFDKMKADILK</sequence>
<accession>A0A2K8ZAV0</accession>
<protein>
    <recommendedName>
        <fullName evidence="2">SHOCT domain-containing protein</fullName>
    </recommendedName>
</protein>
<evidence type="ECO:0000256" key="1">
    <source>
        <dbReference type="SAM" id="Phobius"/>
    </source>
</evidence>
<name>A0A2K8ZAV0_9BACT</name>
<dbReference type="RefSeq" id="WP_100993501.1">
    <property type="nucleotide sequence ID" value="NZ_CP025096.1"/>
</dbReference>
<organism evidence="3 4">
    <name type="scientific">Spirosoma pollinicola</name>
    <dbReference type="NCBI Taxonomy" id="2057025"/>
    <lineage>
        <taxon>Bacteria</taxon>
        <taxon>Pseudomonadati</taxon>
        <taxon>Bacteroidota</taxon>
        <taxon>Cytophagia</taxon>
        <taxon>Cytophagales</taxon>
        <taxon>Cytophagaceae</taxon>
        <taxon>Spirosoma</taxon>
    </lineage>
</organism>
<feature type="domain" description="SHOCT" evidence="2">
    <location>
        <begin position="96"/>
        <end position="121"/>
    </location>
</feature>
<proteinExistence type="predicted"/>
<keyword evidence="1" id="KW-1133">Transmembrane helix</keyword>
<keyword evidence="1" id="KW-0812">Transmembrane</keyword>
<dbReference type="Pfam" id="PF09851">
    <property type="entry name" value="SHOCT"/>
    <property type="match status" value="1"/>
</dbReference>
<dbReference type="Proteomes" id="UP000232883">
    <property type="component" value="Chromosome"/>
</dbReference>
<evidence type="ECO:0000313" key="4">
    <source>
        <dbReference type="Proteomes" id="UP000232883"/>
    </source>
</evidence>
<feature type="transmembrane region" description="Helical" evidence="1">
    <location>
        <begin position="6"/>
        <end position="26"/>
    </location>
</feature>
<dbReference type="KEGG" id="spir:CWM47_37215"/>